<dbReference type="EMBL" id="PDND01000902">
    <property type="protein sequence ID" value="PGH27472.1"/>
    <property type="molecule type" value="Genomic_DNA"/>
</dbReference>
<organism evidence="2 3">
    <name type="scientific">[Emmonsia] crescens</name>
    <dbReference type="NCBI Taxonomy" id="73230"/>
    <lineage>
        <taxon>Eukaryota</taxon>
        <taxon>Fungi</taxon>
        <taxon>Dikarya</taxon>
        <taxon>Ascomycota</taxon>
        <taxon>Pezizomycotina</taxon>
        <taxon>Eurotiomycetes</taxon>
        <taxon>Eurotiomycetidae</taxon>
        <taxon>Onygenales</taxon>
        <taxon>Ajellomycetaceae</taxon>
        <taxon>Emergomyces</taxon>
    </lineage>
</organism>
<feature type="compositionally biased region" description="Basic and acidic residues" evidence="1">
    <location>
        <begin position="252"/>
        <end position="266"/>
    </location>
</feature>
<gene>
    <name evidence="2" type="ORF">GX50_08969</name>
</gene>
<dbReference type="AlphaFoldDB" id="A0A2B7Z340"/>
<reference evidence="2 3" key="1">
    <citation type="submission" date="2017-10" db="EMBL/GenBank/DDBJ databases">
        <title>Comparative genomics in systemic dimorphic fungi from Ajellomycetaceae.</title>
        <authorList>
            <person name="Munoz J.F."/>
            <person name="Mcewen J.G."/>
            <person name="Clay O.K."/>
            <person name="Cuomo C.A."/>
        </authorList>
    </citation>
    <scope>NUCLEOTIDE SEQUENCE [LARGE SCALE GENOMIC DNA]</scope>
    <source>
        <strain evidence="2 3">UAMH4076</strain>
    </source>
</reference>
<protein>
    <submittedName>
        <fullName evidence="2">Uncharacterized protein</fullName>
    </submittedName>
</protein>
<comment type="caution">
    <text evidence="2">The sequence shown here is derived from an EMBL/GenBank/DDBJ whole genome shotgun (WGS) entry which is preliminary data.</text>
</comment>
<evidence type="ECO:0000313" key="3">
    <source>
        <dbReference type="Proteomes" id="UP000226031"/>
    </source>
</evidence>
<evidence type="ECO:0000256" key="1">
    <source>
        <dbReference type="SAM" id="MobiDB-lite"/>
    </source>
</evidence>
<proteinExistence type="predicted"/>
<feature type="compositionally biased region" description="Low complexity" evidence="1">
    <location>
        <begin position="313"/>
        <end position="326"/>
    </location>
</feature>
<keyword evidence="3" id="KW-1185">Reference proteome</keyword>
<dbReference type="VEuPathDB" id="FungiDB:EMCG_01469"/>
<dbReference type="STRING" id="73230.A0A2B7Z340"/>
<feature type="compositionally biased region" description="Polar residues" evidence="1">
    <location>
        <begin position="327"/>
        <end position="338"/>
    </location>
</feature>
<dbReference type="Proteomes" id="UP000226031">
    <property type="component" value="Unassembled WGS sequence"/>
</dbReference>
<accession>A0A2B7Z340</accession>
<evidence type="ECO:0000313" key="2">
    <source>
        <dbReference type="EMBL" id="PGH27472.1"/>
    </source>
</evidence>
<sequence>MKTMKKMKAELCDQLLRRMEQATNTSMHQNLHNKLNRAPTWASVAAREEPPVKTIPTKTLREVMITHHSCKVIPEAEQTPEAIVKQANEAIKNITKRAVVAARHMPKQTVESVYKQNPTLQCRALIHKVNKITVKQQKPHESIIINVTAPHQVNTLIDSDIILNNEYCTAEIFHREAQVTQYFNCQQYEHITHFCQREKTCSHCAQKSHSDKTYPEVLEDSKPKCSNCGENHTAWNPSCPERKAVTKSTKKTLIEQPKHYEIRAPDTEDFNYPRKRNRPQQNEPVKTPRRAGRPTDIARAEALQQESMTGFIQATSSQSTARTSAQNDTTQSTQQNEL</sequence>
<name>A0A2B7Z340_9EURO</name>
<feature type="region of interest" description="Disordered" evidence="1">
    <location>
        <begin position="247"/>
        <end position="338"/>
    </location>
</feature>